<proteinExistence type="predicted"/>
<reference evidence="1" key="1">
    <citation type="submission" date="2013-11" db="EMBL/GenBank/DDBJ databases">
        <authorList>
            <person name="GENOMES U."/>
        </authorList>
    </citation>
    <scope>NUCLEOTIDE SEQUENCE</scope>
    <source>
        <strain evidence="1">MVT06</strain>
    </source>
</reference>
<dbReference type="RefSeq" id="WP_010704306.1">
    <property type="nucleotide sequence ID" value="NZ_CADDYD010000005.1"/>
</dbReference>
<reference evidence="1" key="2">
    <citation type="submission" date="2014-05" db="EMBL/GenBank/DDBJ databases">
        <title>Genome sequencing of Bartonella spp. isolated from human blood.</title>
        <authorList>
            <person name="Raoult D."/>
        </authorList>
    </citation>
    <scope>NUCLEOTIDE SEQUENCE</scope>
    <source>
        <strain evidence="1">MVT06</strain>
    </source>
</reference>
<gene>
    <name evidence="1" type="ORF">BN1046_00320</name>
</gene>
<sequence>MANYLQTIYHGVPLYYAGTLRNTIRLEPQKHKAVPFISRKVAQRVAYNLSCRSPQNDFYVVP</sequence>
<evidence type="ECO:0000313" key="1">
    <source>
        <dbReference type="EMBL" id="CDP79427.1"/>
    </source>
</evidence>
<name>A0A024LPN4_9HYPH</name>
<accession>A0A024LPN4</accession>
<dbReference type="EMBL" id="HG977194">
    <property type="protein sequence ID" value="CDP79427.1"/>
    <property type="molecule type" value="Genomic_DNA"/>
</dbReference>
<organism evidence="1">
    <name type="scientific">Bartonella schoenbuchensis</name>
    <dbReference type="NCBI Taxonomy" id="165694"/>
    <lineage>
        <taxon>Bacteria</taxon>
        <taxon>Pseudomonadati</taxon>
        <taxon>Pseudomonadota</taxon>
        <taxon>Alphaproteobacteria</taxon>
        <taxon>Hyphomicrobiales</taxon>
        <taxon>Bartonellaceae</taxon>
        <taxon>Bartonella</taxon>
    </lineage>
</organism>
<dbReference type="AlphaFoldDB" id="A0A024LPN4"/>
<protein>
    <submittedName>
        <fullName evidence="1">Uncharacterized protein</fullName>
    </submittedName>
</protein>